<proteinExistence type="predicted"/>
<organism evidence="1 2">
    <name type="scientific">Oidiodendron maius (strain Zn)</name>
    <dbReference type="NCBI Taxonomy" id="913774"/>
    <lineage>
        <taxon>Eukaryota</taxon>
        <taxon>Fungi</taxon>
        <taxon>Dikarya</taxon>
        <taxon>Ascomycota</taxon>
        <taxon>Pezizomycotina</taxon>
        <taxon>Leotiomycetes</taxon>
        <taxon>Leotiomycetes incertae sedis</taxon>
        <taxon>Myxotrichaceae</taxon>
        <taxon>Oidiodendron</taxon>
    </lineage>
</organism>
<keyword evidence="2" id="KW-1185">Reference proteome</keyword>
<feature type="non-terminal residue" evidence="1">
    <location>
        <position position="1"/>
    </location>
</feature>
<dbReference type="EMBL" id="KN832897">
    <property type="protein sequence ID" value="KIM93260.1"/>
    <property type="molecule type" value="Genomic_DNA"/>
</dbReference>
<evidence type="ECO:0000313" key="2">
    <source>
        <dbReference type="Proteomes" id="UP000054321"/>
    </source>
</evidence>
<dbReference type="HOGENOM" id="CLU_194950_0_0_1"/>
<accession>A0A0C3GAP2</accession>
<sequence>PYNYRIDLIEPNNLGFRLLYYITIEELEEIKYYLIKNFYKGFIESSQAPFTILILFIYKANRYLYLYIDF</sequence>
<dbReference type="InParanoid" id="A0A0C3GAP2"/>
<evidence type="ECO:0000313" key="1">
    <source>
        <dbReference type="EMBL" id="KIM93260.1"/>
    </source>
</evidence>
<dbReference type="AlphaFoldDB" id="A0A0C3GAP2"/>
<dbReference type="Proteomes" id="UP000054321">
    <property type="component" value="Unassembled WGS sequence"/>
</dbReference>
<gene>
    <name evidence="1" type="ORF">OIDMADRAFT_138077</name>
</gene>
<name>A0A0C3GAP2_OIDMZ</name>
<reference evidence="1 2" key="1">
    <citation type="submission" date="2014-04" db="EMBL/GenBank/DDBJ databases">
        <authorList>
            <consortium name="DOE Joint Genome Institute"/>
            <person name="Kuo A."/>
            <person name="Martino E."/>
            <person name="Perotto S."/>
            <person name="Kohler A."/>
            <person name="Nagy L.G."/>
            <person name="Floudas D."/>
            <person name="Copeland A."/>
            <person name="Barry K.W."/>
            <person name="Cichocki N."/>
            <person name="Veneault-Fourrey C."/>
            <person name="LaButti K."/>
            <person name="Lindquist E.A."/>
            <person name="Lipzen A."/>
            <person name="Lundell T."/>
            <person name="Morin E."/>
            <person name="Murat C."/>
            <person name="Sun H."/>
            <person name="Tunlid A."/>
            <person name="Henrissat B."/>
            <person name="Grigoriev I.V."/>
            <person name="Hibbett D.S."/>
            <person name="Martin F."/>
            <person name="Nordberg H.P."/>
            <person name="Cantor M.N."/>
            <person name="Hua S.X."/>
        </authorList>
    </citation>
    <scope>NUCLEOTIDE SEQUENCE [LARGE SCALE GENOMIC DNA]</scope>
    <source>
        <strain evidence="1 2">Zn</strain>
    </source>
</reference>
<reference evidence="2" key="2">
    <citation type="submission" date="2015-01" db="EMBL/GenBank/DDBJ databases">
        <title>Evolutionary Origins and Diversification of the Mycorrhizal Mutualists.</title>
        <authorList>
            <consortium name="DOE Joint Genome Institute"/>
            <consortium name="Mycorrhizal Genomics Consortium"/>
            <person name="Kohler A."/>
            <person name="Kuo A."/>
            <person name="Nagy L.G."/>
            <person name="Floudas D."/>
            <person name="Copeland A."/>
            <person name="Barry K.W."/>
            <person name="Cichocki N."/>
            <person name="Veneault-Fourrey C."/>
            <person name="LaButti K."/>
            <person name="Lindquist E.A."/>
            <person name="Lipzen A."/>
            <person name="Lundell T."/>
            <person name="Morin E."/>
            <person name="Murat C."/>
            <person name="Riley R."/>
            <person name="Ohm R."/>
            <person name="Sun H."/>
            <person name="Tunlid A."/>
            <person name="Henrissat B."/>
            <person name="Grigoriev I.V."/>
            <person name="Hibbett D.S."/>
            <person name="Martin F."/>
        </authorList>
    </citation>
    <scope>NUCLEOTIDE SEQUENCE [LARGE SCALE GENOMIC DNA]</scope>
    <source>
        <strain evidence="2">Zn</strain>
    </source>
</reference>
<protein>
    <submittedName>
        <fullName evidence="1">Uncharacterized protein</fullName>
    </submittedName>
</protein>